<feature type="region of interest" description="Disordered" evidence="2">
    <location>
        <begin position="460"/>
        <end position="479"/>
    </location>
</feature>
<evidence type="ECO:0000259" key="3">
    <source>
        <dbReference type="Pfam" id="PF00823"/>
    </source>
</evidence>
<dbReference type="Pfam" id="PF18878">
    <property type="entry name" value="PPE-PPW"/>
    <property type="match status" value="1"/>
</dbReference>
<organism evidence="5 6">
    <name type="scientific">Mycobacterium basiliense</name>
    <dbReference type="NCBI Taxonomy" id="2094119"/>
    <lineage>
        <taxon>Bacteria</taxon>
        <taxon>Bacillati</taxon>
        <taxon>Actinomycetota</taxon>
        <taxon>Actinomycetes</taxon>
        <taxon>Mycobacteriales</taxon>
        <taxon>Mycobacteriaceae</taxon>
        <taxon>Mycobacterium</taxon>
    </lineage>
</organism>
<dbReference type="InterPro" id="IPR043641">
    <property type="entry name" value="PPE-PPW_C"/>
</dbReference>
<evidence type="ECO:0000256" key="2">
    <source>
        <dbReference type="SAM" id="MobiDB-lite"/>
    </source>
</evidence>
<comment type="similarity">
    <text evidence="1">Belongs to the mycobacterial PPE family.</text>
</comment>
<dbReference type="Gene3D" id="1.20.1260.20">
    <property type="entry name" value="PPE superfamily"/>
    <property type="match status" value="1"/>
</dbReference>
<dbReference type="PANTHER" id="PTHR46766:SF1">
    <property type="entry name" value="GLUTAMINE-RICH PROTEIN 2"/>
    <property type="match status" value="1"/>
</dbReference>
<keyword evidence="6" id="KW-1185">Reference proteome</keyword>
<name>A0A3S4CCS5_9MYCO</name>
<dbReference type="RefSeq" id="WP_158017207.1">
    <property type="nucleotide sequence ID" value="NZ_CBCSKE010000044.1"/>
</dbReference>
<evidence type="ECO:0000259" key="4">
    <source>
        <dbReference type="Pfam" id="PF18878"/>
    </source>
</evidence>
<evidence type="ECO:0000256" key="1">
    <source>
        <dbReference type="ARBA" id="ARBA00010652"/>
    </source>
</evidence>
<dbReference type="OrthoDB" id="4753487at2"/>
<accession>A0A3S4CCS5</accession>
<dbReference type="EMBL" id="LR130759">
    <property type="protein sequence ID" value="VDM89303.1"/>
    <property type="molecule type" value="Genomic_DNA"/>
</dbReference>
<dbReference type="InterPro" id="IPR038332">
    <property type="entry name" value="PPE_sf"/>
</dbReference>
<dbReference type="SUPFAM" id="SSF140459">
    <property type="entry name" value="PE/PPE dimer-like"/>
    <property type="match status" value="1"/>
</dbReference>
<reference evidence="6" key="1">
    <citation type="submission" date="2018-02" db="EMBL/GenBank/DDBJ databases">
        <authorList>
            <person name="Seth-Smith MB H."/>
            <person name="Seth-Smith H."/>
        </authorList>
    </citation>
    <scope>NUCLEOTIDE SEQUENCE [LARGE SCALE GENOMIC DNA]</scope>
</reference>
<feature type="domain" description="PPE-PPW subfamily C-terminal" evidence="4">
    <location>
        <begin position="429"/>
        <end position="473"/>
    </location>
</feature>
<dbReference type="PANTHER" id="PTHR46766">
    <property type="entry name" value="GLUTAMINE-RICH PROTEIN 2"/>
    <property type="match status" value="1"/>
</dbReference>
<evidence type="ECO:0000313" key="6">
    <source>
        <dbReference type="Proteomes" id="UP000269998"/>
    </source>
</evidence>
<gene>
    <name evidence="5" type="ORF">MB901379_02876</name>
</gene>
<protein>
    <submittedName>
        <fullName evidence="5">Putative PPE family protein PPE37</fullName>
    </submittedName>
</protein>
<dbReference type="AlphaFoldDB" id="A0A3S4CCS5"/>
<feature type="region of interest" description="Disordered" evidence="2">
    <location>
        <begin position="314"/>
        <end position="383"/>
    </location>
</feature>
<proteinExistence type="inferred from homology"/>
<dbReference type="Proteomes" id="UP000269998">
    <property type="component" value="Chromosome"/>
</dbReference>
<evidence type="ECO:0000313" key="5">
    <source>
        <dbReference type="EMBL" id="VDM89303.1"/>
    </source>
</evidence>
<dbReference type="Pfam" id="PF00823">
    <property type="entry name" value="PPE"/>
    <property type="match status" value="1"/>
</dbReference>
<feature type="domain" description="PPE" evidence="3">
    <location>
        <begin position="6"/>
        <end position="168"/>
    </location>
</feature>
<feature type="compositionally biased region" description="Low complexity" evidence="2">
    <location>
        <begin position="314"/>
        <end position="334"/>
    </location>
</feature>
<feature type="compositionally biased region" description="Low complexity" evidence="2">
    <location>
        <begin position="360"/>
        <end position="380"/>
    </location>
</feature>
<sequence length="479" mass="48621">MTSPTWFALPPEIHSTLLSTGAGSSPLLAAAGAWQVLGARYSEIAAELAGLLGAVQASAWQGPTAERFVAAHQPFLQWLIQAAAVANTAATAHETAAAGYTSALVAMPTLAELATNHAVHGALVATNFFGINTIPIALNESDYARMWLLAAATMTAYQAVSQQSVTATPRTSPAPHIVTAEGSPAASSSFPDPVKLILQALQDFLDFLRNLAAEMLPGPLGNLIVHILDSFISLVSGSVFKFLAYAVLDPMIYFGPFTPAISPLGLPAAAAGLTGLAAISTATPAPLPLMGSAHAHLPNAQISPATTGVTLAGATTGAPIAGPAQPAPASATSPAHPPAGPAAAQGFYAIGGPGGDGRTPTAEGKADAGAAADTVAPAAKPRGDQALAGALKSRRAQRRVRQYRYEFPDANEYLSMTDTPVDKQIATGERGADASGFAGTIPKSVAGQAKGLTLRIGQTVAESTPEPMLPQTWSGPDPT</sequence>
<dbReference type="InterPro" id="IPR000030">
    <property type="entry name" value="PPE_dom"/>
</dbReference>
<dbReference type="KEGG" id="mbai:MB901379_02876"/>
<dbReference type="GO" id="GO:0052572">
    <property type="term" value="P:response to host immune response"/>
    <property type="evidence" value="ECO:0007669"/>
    <property type="project" value="TreeGrafter"/>
</dbReference>